<dbReference type="AlphaFoldDB" id="A0A8C3SXP5"/>
<dbReference type="Ensembl" id="ENSCSRT00000021335.1">
    <property type="protein sequence ID" value="ENSCSRP00000020428.1"/>
    <property type="gene ID" value="ENSCSRG00000015491.1"/>
</dbReference>
<accession>A0A8C3SXP5</accession>
<evidence type="ECO:0000313" key="3">
    <source>
        <dbReference type="Proteomes" id="UP000694403"/>
    </source>
</evidence>
<evidence type="ECO:0000256" key="1">
    <source>
        <dbReference type="SAM" id="MobiDB-lite"/>
    </source>
</evidence>
<organism evidence="2 3">
    <name type="scientific">Chelydra serpentina</name>
    <name type="common">Snapping turtle</name>
    <name type="synonym">Testudo serpentina</name>
    <dbReference type="NCBI Taxonomy" id="8475"/>
    <lineage>
        <taxon>Eukaryota</taxon>
        <taxon>Metazoa</taxon>
        <taxon>Chordata</taxon>
        <taxon>Craniata</taxon>
        <taxon>Vertebrata</taxon>
        <taxon>Euteleostomi</taxon>
        <taxon>Archelosauria</taxon>
        <taxon>Testudinata</taxon>
        <taxon>Testudines</taxon>
        <taxon>Cryptodira</taxon>
        <taxon>Durocryptodira</taxon>
        <taxon>Americhelydia</taxon>
        <taxon>Chelydroidea</taxon>
        <taxon>Chelydridae</taxon>
        <taxon>Chelydra</taxon>
    </lineage>
</organism>
<sequence>SGWGGQSSGPSPRATRRDWTRPPPYLSNCVVGASLEEVGDEEEEEGDEIVSAIDVTFSKPKEGAYQIVGTLSKAQSMKPEFAQETYTISTQEELLGHLLECDVIIYNITEDANQIEEATWAASGYFALGSVGTLQLENTGKNLQLCRSSHPPLIWAA</sequence>
<reference evidence="2" key="2">
    <citation type="submission" date="2025-09" db="UniProtKB">
        <authorList>
            <consortium name="Ensembl"/>
        </authorList>
    </citation>
    <scope>IDENTIFICATION</scope>
</reference>
<keyword evidence="3" id="KW-1185">Reference proteome</keyword>
<reference evidence="2" key="1">
    <citation type="submission" date="2025-08" db="UniProtKB">
        <authorList>
            <consortium name="Ensembl"/>
        </authorList>
    </citation>
    <scope>IDENTIFICATION</scope>
</reference>
<dbReference type="Proteomes" id="UP000694403">
    <property type="component" value="Unplaced"/>
</dbReference>
<proteinExistence type="predicted"/>
<name>A0A8C3SXP5_CHESE</name>
<evidence type="ECO:0000313" key="2">
    <source>
        <dbReference type="Ensembl" id="ENSCSRP00000020428.1"/>
    </source>
</evidence>
<protein>
    <submittedName>
        <fullName evidence="2">Adenylate kinase 7</fullName>
    </submittedName>
</protein>
<feature type="region of interest" description="Disordered" evidence="1">
    <location>
        <begin position="1"/>
        <end position="23"/>
    </location>
</feature>